<dbReference type="Gene3D" id="2.60.120.1440">
    <property type="match status" value="1"/>
</dbReference>
<dbReference type="GO" id="GO:0016989">
    <property type="term" value="F:sigma factor antagonist activity"/>
    <property type="evidence" value="ECO:0007669"/>
    <property type="project" value="TreeGrafter"/>
</dbReference>
<proteinExistence type="predicted"/>
<dbReference type="PATRIC" id="fig|1324352.5.peg.109"/>
<reference evidence="3 4" key="1">
    <citation type="submission" date="2014-11" db="EMBL/GenBank/DDBJ databases">
        <authorList>
            <person name="Park G.-S."/>
            <person name="Hong S.-J."/>
            <person name="Jung B.K."/>
            <person name="Khan A.R."/>
            <person name="Kwak Y."/>
            <person name="Shin J.-H."/>
        </authorList>
    </citation>
    <scope>NUCLEOTIDE SEQUENCE [LARGE SCALE GENOMIC DNA]</scope>
    <source>
        <strain evidence="3 4">DSM 27622</strain>
    </source>
</reference>
<keyword evidence="1" id="KW-1133">Transmembrane helix</keyword>
<organism evidence="3 4">
    <name type="scientific">Chryseobacterium gallinarum</name>
    <dbReference type="NCBI Taxonomy" id="1324352"/>
    <lineage>
        <taxon>Bacteria</taxon>
        <taxon>Pseudomonadati</taxon>
        <taxon>Bacteroidota</taxon>
        <taxon>Flavobacteriia</taxon>
        <taxon>Flavobacteriales</taxon>
        <taxon>Weeksellaceae</taxon>
        <taxon>Chryseobacterium group</taxon>
        <taxon>Chryseobacterium</taxon>
    </lineage>
</organism>
<feature type="domain" description="FecR protein" evidence="2">
    <location>
        <begin position="72"/>
        <end position="159"/>
    </location>
</feature>
<name>A0A0G3LWH7_CHRGL</name>
<dbReference type="InterPro" id="IPR006860">
    <property type="entry name" value="FecR"/>
</dbReference>
<dbReference type="PIRSF" id="PIRSF018266">
    <property type="entry name" value="FecR"/>
    <property type="match status" value="1"/>
</dbReference>
<accession>A0A0G3LWH7</accession>
<dbReference type="Pfam" id="PF04773">
    <property type="entry name" value="FecR"/>
    <property type="match status" value="1"/>
</dbReference>
<protein>
    <recommendedName>
        <fullName evidence="2">FecR protein domain-containing protein</fullName>
    </recommendedName>
</protein>
<dbReference type="RefSeq" id="WP_053326708.1">
    <property type="nucleotide sequence ID" value="NZ_CP009928.1"/>
</dbReference>
<dbReference type="PANTHER" id="PTHR30273:SF2">
    <property type="entry name" value="PROTEIN FECR"/>
    <property type="match status" value="1"/>
</dbReference>
<evidence type="ECO:0000313" key="3">
    <source>
        <dbReference type="EMBL" id="AKK71316.1"/>
    </source>
</evidence>
<evidence type="ECO:0000313" key="4">
    <source>
        <dbReference type="Proteomes" id="UP000035213"/>
    </source>
</evidence>
<dbReference type="InterPro" id="IPR012373">
    <property type="entry name" value="Ferrdict_sens_TM"/>
</dbReference>
<evidence type="ECO:0000256" key="1">
    <source>
        <dbReference type="SAM" id="Phobius"/>
    </source>
</evidence>
<dbReference type="STRING" id="1324352.OK18_00505"/>
<keyword evidence="1" id="KW-0472">Membrane</keyword>
<dbReference type="Gene3D" id="3.55.50.30">
    <property type="match status" value="1"/>
</dbReference>
<dbReference type="OrthoDB" id="651134at2"/>
<dbReference type="EMBL" id="CP009928">
    <property type="protein sequence ID" value="AKK71316.1"/>
    <property type="molecule type" value="Genomic_DNA"/>
</dbReference>
<sequence>MNEKNIHEPLSPQESDEMWQKIISRIRNQEIEKKKKKLRRYYTLVSAAAIIIIGVLILGYKTMLTPEVYYAETQNVSITLKDGSTVTLLKGAQLQVDRSFPTENREVYLQGNAIFHVAKSKTPFIVHGNNYQTKVLGTVFKVVQNGQSFTVDLYEGKVQVSKNDKPDYQYTLKPKETFSNLGSLKMASVKPTDQKAEIERQRVTTLAFSDATLNEVISAIQDIYGIQIRYPQEIGSSKITLSTQTTEEDALIEMIAFQFNLKAKKINDTTFELEE</sequence>
<dbReference type="PANTHER" id="PTHR30273">
    <property type="entry name" value="PERIPLASMIC SIGNAL SENSOR AND SIGMA FACTOR ACTIVATOR FECR-RELATED"/>
    <property type="match status" value="1"/>
</dbReference>
<evidence type="ECO:0000259" key="2">
    <source>
        <dbReference type="Pfam" id="PF04773"/>
    </source>
</evidence>
<feature type="transmembrane region" description="Helical" evidence="1">
    <location>
        <begin position="41"/>
        <end position="60"/>
    </location>
</feature>
<keyword evidence="1" id="KW-0812">Transmembrane</keyword>
<dbReference type="AlphaFoldDB" id="A0A0G3LWH7"/>
<dbReference type="Proteomes" id="UP000035213">
    <property type="component" value="Chromosome"/>
</dbReference>
<dbReference type="KEGG" id="cgn:OK18_00505"/>
<gene>
    <name evidence="3" type="ORF">OK18_00505</name>
</gene>